<dbReference type="InterPro" id="IPR036249">
    <property type="entry name" value="Thioredoxin-like_sf"/>
</dbReference>
<name>A0A1L9QQI8_9CYAN</name>
<proteinExistence type="predicted"/>
<gene>
    <name evidence="1" type="ORF">BI308_13825</name>
</gene>
<organism evidence="1 2">
    <name type="scientific">Roseofilum reptotaenium AO1-A</name>
    <dbReference type="NCBI Taxonomy" id="1925591"/>
    <lineage>
        <taxon>Bacteria</taxon>
        <taxon>Bacillati</taxon>
        <taxon>Cyanobacteriota</taxon>
        <taxon>Cyanophyceae</taxon>
        <taxon>Desertifilales</taxon>
        <taxon>Desertifilaceae</taxon>
        <taxon>Roseofilum</taxon>
    </lineage>
</organism>
<accession>A0A1L9QQI8</accession>
<dbReference type="Proteomes" id="UP000183940">
    <property type="component" value="Unassembled WGS sequence"/>
</dbReference>
<reference evidence="1" key="1">
    <citation type="submission" date="2016-10" db="EMBL/GenBank/DDBJ databases">
        <title>CRISPR-Cas defence system in Roseofilum reptotaenium: evidence of a bacteriophage-cyanobacterium arms race in the coral black band disease.</title>
        <authorList>
            <person name="Buerger P."/>
            <person name="Wood-Charlson E.M."/>
            <person name="Weynberg K.D."/>
            <person name="Willis B."/>
            <person name="Van Oppen M.J."/>
        </authorList>
    </citation>
    <scope>NUCLEOTIDE SEQUENCE [LARGE SCALE GENOMIC DNA]</scope>
    <source>
        <strain evidence="1">AO1-A</strain>
    </source>
</reference>
<evidence type="ECO:0000313" key="1">
    <source>
        <dbReference type="EMBL" id="OJJ24955.1"/>
    </source>
</evidence>
<dbReference type="EMBL" id="MLAW01000023">
    <property type="protein sequence ID" value="OJJ24955.1"/>
    <property type="molecule type" value="Genomic_DNA"/>
</dbReference>
<dbReference type="STRING" id="1925591.BI308_13825"/>
<dbReference type="AlphaFoldDB" id="A0A1L9QQI8"/>
<sequence>MSKLTKPEHHIFVCNSFRTKGEAQGVCNKKKAVSLIQYLENELVDRGLDNVLVSSTGCLKLCDHGPVMMVYPDNYWYGEVDEDAIDEILDALEDNQPAEEYLFAT</sequence>
<dbReference type="CDD" id="cd02980">
    <property type="entry name" value="TRX_Fd_family"/>
    <property type="match status" value="1"/>
</dbReference>
<comment type="caution">
    <text evidence="1">The sequence shown here is derived from an EMBL/GenBank/DDBJ whole genome shotgun (WGS) entry which is preliminary data.</text>
</comment>
<dbReference type="SUPFAM" id="SSF52833">
    <property type="entry name" value="Thioredoxin-like"/>
    <property type="match status" value="1"/>
</dbReference>
<protein>
    <submittedName>
        <fullName evidence="1">Ferredoxin</fullName>
    </submittedName>
</protein>
<evidence type="ECO:0000313" key="2">
    <source>
        <dbReference type="Proteomes" id="UP000183940"/>
    </source>
</evidence>
<keyword evidence="2" id="KW-1185">Reference proteome</keyword>
<dbReference type="Gene3D" id="3.40.30.10">
    <property type="entry name" value="Glutaredoxin"/>
    <property type="match status" value="1"/>
</dbReference>